<name>A0A0S4JHQ5_BODSA</name>
<proteinExistence type="predicted"/>
<reference evidence="2" key="1">
    <citation type="submission" date="2015-09" db="EMBL/GenBank/DDBJ databases">
        <authorList>
            <consortium name="Pathogen Informatics"/>
        </authorList>
    </citation>
    <scope>NUCLEOTIDE SEQUENCE [LARGE SCALE GENOMIC DNA]</scope>
    <source>
        <strain evidence="2">Lake Konstanz</strain>
    </source>
</reference>
<sequence>MLTAISVAPTVPTVCMALDVETFYDLVFDGHGNMDACVVELRRRRPLGCWWWLRICRWCWSGRSITTFS</sequence>
<dbReference type="VEuPathDB" id="TriTrypDB:BSAL_29740"/>
<organism evidence="1 2">
    <name type="scientific">Bodo saltans</name>
    <name type="common">Flagellated protozoan</name>
    <dbReference type="NCBI Taxonomy" id="75058"/>
    <lineage>
        <taxon>Eukaryota</taxon>
        <taxon>Discoba</taxon>
        <taxon>Euglenozoa</taxon>
        <taxon>Kinetoplastea</taxon>
        <taxon>Metakinetoplastina</taxon>
        <taxon>Eubodonida</taxon>
        <taxon>Bodonidae</taxon>
        <taxon>Bodo</taxon>
    </lineage>
</organism>
<dbReference type="EMBL" id="CYKH01001884">
    <property type="protein sequence ID" value="CUG91013.1"/>
    <property type="molecule type" value="Genomic_DNA"/>
</dbReference>
<gene>
    <name evidence="1" type="ORF">BSAL_29740</name>
</gene>
<protein>
    <submittedName>
        <fullName evidence="1">Uncharacterized protein</fullName>
    </submittedName>
</protein>
<dbReference type="AlphaFoldDB" id="A0A0S4JHQ5"/>
<keyword evidence="2" id="KW-1185">Reference proteome</keyword>
<evidence type="ECO:0000313" key="2">
    <source>
        <dbReference type="Proteomes" id="UP000051952"/>
    </source>
</evidence>
<accession>A0A0S4JHQ5</accession>
<dbReference type="Proteomes" id="UP000051952">
    <property type="component" value="Unassembled WGS sequence"/>
</dbReference>
<evidence type="ECO:0000313" key="1">
    <source>
        <dbReference type="EMBL" id="CUG91013.1"/>
    </source>
</evidence>